<evidence type="ECO:0008006" key="4">
    <source>
        <dbReference type="Google" id="ProtNLM"/>
    </source>
</evidence>
<comment type="caution">
    <text evidence="2">The sequence shown here is derived from an EMBL/GenBank/DDBJ whole genome shotgun (WGS) entry which is preliminary data.</text>
</comment>
<dbReference type="EMBL" id="JBHLZY010000025">
    <property type="protein sequence ID" value="MFB9770248.1"/>
    <property type="molecule type" value="Genomic_DNA"/>
</dbReference>
<evidence type="ECO:0000313" key="3">
    <source>
        <dbReference type="Proteomes" id="UP001589691"/>
    </source>
</evidence>
<evidence type="ECO:0000256" key="1">
    <source>
        <dbReference type="SAM" id="Phobius"/>
    </source>
</evidence>
<dbReference type="Proteomes" id="UP001589691">
    <property type="component" value="Unassembled WGS sequence"/>
</dbReference>
<keyword evidence="3" id="KW-1185">Reference proteome</keyword>
<proteinExistence type="predicted"/>
<feature type="transmembrane region" description="Helical" evidence="1">
    <location>
        <begin position="17"/>
        <end position="35"/>
    </location>
</feature>
<accession>A0ABV5WX35</accession>
<gene>
    <name evidence="2" type="ORF">ACFFLI_10275</name>
</gene>
<keyword evidence="1" id="KW-0812">Transmembrane</keyword>
<keyword evidence="1" id="KW-1133">Transmembrane helix</keyword>
<dbReference type="RefSeq" id="WP_137641982.1">
    <property type="nucleotide sequence ID" value="NZ_BJEA01000004.1"/>
</dbReference>
<organism evidence="2 3">
    <name type="scientific">Lactiplantibacillus modestisalitolerans</name>
    <dbReference type="NCBI Taxonomy" id="1457219"/>
    <lineage>
        <taxon>Bacteria</taxon>
        <taxon>Bacillati</taxon>
        <taxon>Bacillota</taxon>
        <taxon>Bacilli</taxon>
        <taxon>Lactobacillales</taxon>
        <taxon>Lactobacillaceae</taxon>
        <taxon>Lactiplantibacillus</taxon>
    </lineage>
</organism>
<sequence length="70" mass="8239">MTTKELTRWFNRLRQQLVVWAVTAIAFAVMRHFLWPALLTFVFWCCVVYCGLLFIALVGVTVLRLRHAKL</sequence>
<feature type="transmembrane region" description="Helical" evidence="1">
    <location>
        <begin position="41"/>
        <end position="63"/>
    </location>
</feature>
<reference evidence="2 3" key="1">
    <citation type="submission" date="2024-09" db="EMBL/GenBank/DDBJ databases">
        <authorList>
            <person name="Sun Q."/>
            <person name="Mori K."/>
        </authorList>
    </citation>
    <scope>NUCLEOTIDE SEQUENCE [LARGE SCALE GENOMIC DNA]</scope>
    <source>
        <strain evidence="2 3">TBRC 4576</strain>
    </source>
</reference>
<evidence type="ECO:0000313" key="2">
    <source>
        <dbReference type="EMBL" id="MFB9770248.1"/>
    </source>
</evidence>
<keyword evidence="1" id="KW-0472">Membrane</keyword>
<name>A0ABV5WX35_9LACO</name>
<protein>
    <recommendedName>
        <fullName evidence="4">Prophage Lp3 protein 24</fullName>
    </recommendedName>
</protein>